<keyword evidence="3" id="KW-1185">Reference proteome</keyword>
<evidence type="ECO:0000313" key="2">
    <source>
        <dbReference type="EMBL" id="THV49268.1"/>
    </source>
</evidence>
<protein>
    <submittedName>
        <fullName evidence="2">Uncharacterized protein</fullName>
    </submittedName>
</protein>
<evidence type="ECO:0000313" key="3">
    <source>
        <dbReference type="Proteomes" id="UP000308671"/>
    </source>
</evidence>
<dbReference type="EMBL" id="PQXL01000203">
    <property type="protein sequence ID" value="THV49268.1"/>
    <property type="molecule type" value="Genomic_DNA"/>
</dbReference>
<comment type="caution">
    <text evidence="2">The sequence shown here is derived from an EMBL/GenBank/DDBJ whole genome shotgun (WGS) entry which is preliminary data.</text>
</comment>
<feature type="compositionally biased region" description="Basic and acidic residues" evidence="1">
    <location>
        <begin position="102"/>
        <end position="111"/>
    </location>
</feature>
<accession>A0A4S8QVK2</accession>
<gene>
    <name evidence="2" type="ORF">BGAL_0203g00020</name>
</gene>
<evidence type="ECO:0000256" key="1">
    <source>
        <dbReference type="SAM" id="MobiDB-lite"/>
    </source>
</evidence>
<sequence length="122" mass="14425">MGLDVFAFWGEKFDDWECLCSDERLIASLTIKRRRGHERKEERGKRKEERGKRLRGKRKYIHEIPRSQAKYRVESSLPGVYRIQSMLVASNEKERKGKGKGKGKEKGKKVDLLVKKEYRNDV</sequence>
<organism evidence="2 3">
    <name type="scientific">Botrytis galanthina</name>
    <dbReference type="NCBI Taxonomy" id="278940"/>
    <lineage>
        <taxon>Eukaryota</taxon>
        <taxon>Fungi</taxon>
        <taxon>Dikarya</taxon>
        <taxon>Ascomycota</taxon>
        <taxon>Pezizomycotina</taxon>
        <taxon>Leotiomycetes</taxon>
        <taxon>Helotiales</taxon>
        <taxon>Sclerotiniaceae</taxon>
        <taxon>Botrytis</taxon>
    </lineage>
</organism>
<feature type="compositionally biased region" description="Basic and acidic residues" evidence="1">
    <location>
        <begin position="38"/>
        <end position="51"/>
    </location>
</feature>
<dbReference type="Proteomes" id="UP000308671">
    <property type="component" value="Unassembled WGS sequence"/>
</dbReference>
<feature type="region of interest" description="Disordered" evidence="1">
    <location>
        <begin position="34"/>
        <end position="54"/>
    </location>
</feature>
<name>A0A4S8QVK2_9HELO</name>
<dbReference type="AlphaFoldDB" id="A0A4S8QVK2"/>
<feature type="region of interest" description="Disordered" evidence="1">
    <location>
        <begin position="91"/>
        <end position="111"/>
    </location>
</feature>
<proteinExistence type="predicted"/>
<reference evidence="2 3" key="1">
    <citation type="submission" date="2017-12" db="EMBL/GenBank/DDBJ databases">
        <title>Comparative genomics of Botrytis spp.</title>
        <authorList>
            <person name="Valero-Jimenez C.A."/>
            <person name="Tapia P."/>
            <person name="Veloso J."/>
            <person name="Silva-Moreno E."/>
            <person name="Staats M."/>
            <person name="Valdes J.H."/>
            <person name="Van Kan J.A.L."/>
        </authorList>
    </citation>
    <scope>NUCLEOTIDE SEQUENCE [LARGE SCALE GENOMIC DNA]</scope>
    <source>
        <strain evidence="2 3">MUCL435</strain>
    </source>
</reference>